<reference evidence="3" key="2">
    <citation type="submission" date="2020-11" db="EMBL/GenBank/DDBJ databases">
        <authorList>
            <person name="McCartney M.A."/>
            <person name="Auch B."/>
            <person name="Kono T."/>
            <person name="Mallez S."/>
            <person name="Becker A."/>
            <person name="Gohl D.M."/>
            <person name="Silverstein K.A.T."/>
            <person name="Koren S."/>
            <person name="Bechman K.B."/>
            <person name="Herman A."/>
            <person name="Abrahante J.E."/>
            <person name="Garbe J."/>
        </authorList>
    </citation>
    <scope>NUCLEOTIDE SEQUENCE</scope>
    <source>
        <strain evidence="3">Duluth1</strain>
        <tissue evidence="3">Whole animal</tissue>
    </source>
</reference>
<evidence type="ECO:0000256" key="1">
    <source>
        <dbReference type="SAM" id="MobiDB-lite"/>
    </source>
</evidence>
<dbReference type="SMART" id="SM00137">
    <property type="entry name" value="MAM"/>
    <property type="match status" value="1"/>
</dbReference>
<evidence type="ECO:0000313" key="3">
    <source>
        <dbReference type="EMBL" id="KAH3854224.1"/>
    </source>
</evidence>
<feature type="region of interest" description="Disordered" evidence="1">
    <location>
        <begin position="53"/>
        <end position="78"/>
    </location>
</feature>
<feature type="domain" description="MAM" evidence="2">
    <location>
        <begin position="42"/>
        <end position="185"/>
    </location>
</feature>
<keyword evidence="4" id="KW-1185">Reference proteome</keyword>
<accession>A0A9D4LAH4</accession>
<dbReference type="InterPro" id="IPR051560">
    <property type="entry name" value="MAM_domain-containing"/>
</dbReference>
<reference evidence="3" key="1">
    <citation type="journal article" date="2019" name="bioRxiv">
        <title>The Genome of the Zebra Mussel, Dreissena polymorpha: A Resource for Invasive Species Research.</title>
        <authorList>
            <person name="McCartney M.A."/>
            <person name="Auch B."/>
            <person name="Kono T."/>
            <person name="Mallez S."/>
            <person name="Zhang Y."/>
            <person name="Obille A."/>
            <person name="Becker A."/>
            <person name="Abrahante J.E."/>
            <person name="Garbe J."/>
            <person name="Badalamenti J.P."/>
            <person name="Herman A."/>
            <person name="Mangelson H."/>
            <person name="Liachko I."/>
            <person name="Sullivan S."/>
            <person name="Sone E.D."/>
            <person name="Koren S."/>
            <person name="Silverstein K.A.T."/>
            <person name="Beckman K.B."/>
            <person name="Gohl D.M."/>
        </authorList>
    </citation>
    <scope>NUCLEOTIDE SEQUENCE</scope>
    <source>
        <strain evidence="3">Duluth1</strain>
        <tissue evidence="3">Whole animal</tissue>
    </source>
</reference>
<dbReference type="SUPFAM" id="SSF49899">
    <property type="entry name" value="Concanavalin A-like lectins/glucanases"/>
    <property type="match status" value="1"/>
</dbReference>
<sequence>MQLEGQSEVFVTAPANQPLTLDSNLHLVETRIMWAQSQRYSWRQDSHDIFDWTLQSGTTSSGGTGPPGDHTTHASDPRVQGDNAAIVSHTLSANKPTCLSFFYNMFGDSIGDLDVTIVDKCSGQTQTVFHESGNKGEAWKEANVSIPASAVPNEYEIKIGATVGSSFEGDIALDDIFIQETSCAELSASYEPNLE</sequence>
<dbReference type="PROSITE" id="PS50060">
    <property type="entry name" value="MAM_2"/>
    <property type="match status" value="1"/>
</dbReference>
<dbReference type="Pfam" id="PF00629">
    <property type="entry name" value="MAM"/>
    <property type="match status" value="1"/>
</dbReference>
<dbReference type="CDD" id="cd06263">
    <property type="entry name" value="MAM"/>
    <property type="match status" value="1"/>
</dbReference>
<dbReference type="PANTHER" id="PTHR23282:SF142">
    <property type="entry name" value="MAM DOMAIN-CONTAINING PROTEIN"/>
    <property type="match status" value="1"/>
</dbReference>
<organism evidence="3 4">
    <name type="scientific">Dreissena polymorpha</name>
    <name type="common">Zebra mussel</name>
    <name type="synonym">Mytilus polymorpha</name>
    <dbReference type="NCBI Taxonomy" id="45954"/>
    <lineage>
        <taxon>Eukaryota</taxon>
        <taxon>Metazoa</taxon>
        <taxon>Spiralia</taxon>
        <taxon>Lophotrochozoa</taxon>
        <taxon>Mollusca</taxon>
        <taxon>Bivalvia</taxon>
        <taxon>Autobranchia</taxon>
        <taxon>Heteroconchia</taxon>
        <taxon>Euheterodonta</taxon>
        <taxon>Imparidentia</taxon>
        <taxon>Neoheterodontei</taxon>
        <taxon>Myida</taxon>
        <taxon>Dreissenoidea</taxon>
        <taxon>Dreissenidae</taxon>
        <taxon>Dreissena</taxon>
    </lineage>
</organism>
<dbReference type="Proteomes" id="UP000828390">
    <property type="component" value="Unassembled WGS sequence"/>
</dbReference>
<proteinExistence type="predicted"/>
<gene>
    <name evidence="3" type="ORF">DPMN_096763</name>
</gene>
<dbReference type="InterPro" id="IPR013320">
    <property type="entry name" value="ConA-like_dom_sf"/>
</dbReference>
<dbReference type="PANTHER" id="PTHR23282">
    <property type="entry name" value="APICAL ENDOSOMAL GLYCOPROTEIN PRECURSOR"/>
    <property type="match status" value="1"/>
</dbReference>
<comment type="caution">
    <text evidence="3">The sequence shown here is derived from an EMBL/GenBank/DDBJ whole genome shotgun (WGS) entry which is preliminary data.</text>
</comment>
<dbReference type="AlphaFoldDB" id="A0A9D4LAH4"/>
<dbReference type="InterPro" id="IPR000998">
    <property type="entry name" value="MAM_dom"/>
</dbReference>
<protein>
    <recommendedName>
        <fullName evidence="2">MAM domain-containing protein</fullName>
    </recommendedName>
</protein>
<evidence type="ECO:0000259" key="2">
    <source>
        <dbReference type="PROSITE" id="PS50060"/>
    </source>
</evidence>
<evidence type="ECO:0000313" key="4">
    <source>
        <dbReference type="Proteomes" id="UP000828390"/>
    </source>
</evidence>
<dbReference type="Gene3D" id="2.60.120.200">
    <property type="match status" value="1"/>
</dbReference>
<name>A0A9D4LAH4_DREPO</name>
<dbReference type="EMBL" id="JAIWYP010000003">
    <property type="protein sequence ID" value="KAH3854224.1"/>
    <property type="molecule type" value="Genomic_DNA"/>
</dbReference>
<dbReference type="GO" id="GO:0016020">
    <property type="term" value="C:membrane"/>
    <property type="evidence" value="ECO:0007669"/>
    <property type="project" value="InterPro"/>
</dbReference>